<reference evidence="1" key="1">
    <citation type="submission" date="2015-04" db="UniProtKB">
        <authorList>
            <consortium name="EnsemblPlants"/>
        </authorList>
    </citation>
    <scope>IDENTIFICATION</scope>
</reference>
<evidence type="ECO:0000313" key="1">
    <source>
        <dbReference type="EnsemblPlants" id="OPUNC06G09960.1"/>
    </source>
</evidence>
<dbReference type="Gramene" id="OPUNC06G09960.1">
    <property type="protein sequence ID" value="OPUNC06G09960.1"/>
    <property type="gene ID" value="OPUNC06G09960"/>
</dbReference>
<dbReference type="HOGENOM" id="CLU_1144133_0_0_1"/>
<dbReference type="EnsemblPlants" id="OPUNC06G09960.1">
    <property type="protein sequence ID" value="OPUNC06G09960.1"/>
    <property type="gene ID" value="OPUNC06G09960"/>
</dbReference>
<sequence length="243" mass="27353">MSLDKPKLVPKGKKGKAKMPVQGLITTMRPTSTKHWPERTKLGLGWGEEALLSQVKRRVKKTWSLRLGDPRNGDATRQKAAAQSPMMHSYAANSRDAGSCTTRICIKPRLIYYHAAANHLLLEDAVCRVEKKGIEDVLFERERWRAEPGKQSIKAITRYEHSMLTPPINHTSTRIRIPIRGMAARCPRASATAVDSKREEDKSCNGDAIGLSWSTKLRLQNNNCRSWLQNRSAVALYDGKGMY</sequence>
<dbReference type="AlphaFoldDB" id="A0A0E0LAA9"/>
<evidence type="ECO:0000313" key="2">
    <source>
        <dbReference type="Proteomes" id="UP000026962"/>
    </source>
</evidence>
<dbReference type="Proteomes" id="UP000026962">
    <property type="component" value="Chromosome 6"/>
</dbReference>
<accession>A0A0E0LAA9</accession>
<proteinExistence type="predicted"/>
<reference evidence="1" key="2">
    <citation type="submission" date="2018-05" db="EMBL/GenBank/DDBJ databases">
        <title>OpunRS2 (Oryza punctata Reference Sequence Version 2).</title>
        <authorList>
            <person name="Zhang J."/>
            <person name="Kudrna D."/>
            <person name="Lee S."/>
            <person name="Talag J."/>
            <person name="Welchert J."/>
            <person name="Wing R.A."/>
        </authorList>
    </citation>
    <scope>NUCLEOTIDE SEQUENCE [LARGE SCALE GENOMIC DNA]</scope>
</reference>
<name>A0A0E0LAA9_ORYPU</name>
<keyword evidence="2" id="KW-1185">Reference proteome</keyword>
<protein>
    <submittedName>
        <fullName evidence="1">Uncharacterized protein</fullName>
    </submittedName>
</protein>
<organism evidence="1">
    <name type="scientific">Oryza punctata</name>
    <name type="common">Red rice</name>
    <dbReference type="NCBI Taxonomy" id="4537"/>
    <lineage>
        <taxon>Eukaryota</taxon>
        <taxon>Viridiplantae</taxon>
        <taxon>Streptophyta</taxon>
        <taxon>Embryophyta</taxon>
        <taxon>Tracheophyta</taxon>
        <taxon>Spermatophyta</taxon>
        <taxon>Magnoliopsida</taxon>
        <taxon>Liliopsida</taxon>
        <taxon>Poales</taxon>
        <taxon>Poaceae</taxon>
        <taxon>BOP clade</taxon>
        <taxon>Oryzoideae</taxon>
        <taxon>Oryzeae</taxon>
        <taxon>Oryzinae</taxon>
        <taxon>Oryza</taxon>
    </lineage>
</organism>